<dbReference type="InterPro" id="IPR052524">
    <property type="entry name" value="MFS_Cyanate_Porter"/>
</dbReference>
<dbReference type="CDD" id="cd17339">
    <property type="entry name" value="MFS_NIMT_CynX_like"/>
    <property type="match status" value="1"/>
</dbReference>
<evidence type="ECO:0000256" key="6">
    <source>
        <dbReference type="SAM" id="Phobius"/>
    </source>
</evidence>
<dbReference type="GO" id="GO:0005886">
    <property type="term" value="C:plasma membrane"/>
    <property type="evidence" value="ECO:0007669"/>
    <property type="project" value="UniProtKB-SubCell"/>
</dbReference>
<keyword evidence="5 6" id="KW-0472">Membrane</keyword>
<feature type="transmembrane region" description="Helical" evidence="6">
    <location>
        <begin position="170"/>
        <end position="192"/>
    </location>
</feature>
<proteinExistence type="predicted"/>
<evidence type="ECO:0000259" key="7">
    <source>
        <dbReference type="PROSITE" id="PS50850"/>
    </source>
</evidence>
<name>A0A163E3S4_9BACL</name>
<dbReference type="InterPro" id="IPR011701">
    <property type="entry name" value="MFS"/>
</dbReference>
<keyword evidence="4 6" id="KW-1133">Transmembrane helix</keyword>
<dbReference type="SUPFAM" id="SSF103473">
    <property type="entry name" value="MFS general substrate transporter"/>
    <property type="match status" value="1"/>
</dbReference>
<dbReference type="GeneID" id="97554920"/>
<feature type="transmembrane region" description="Helical" evidence="6">
    <location>
        <begin position="255"/>
        <end position="277"/>
    </location>
</feature>
<accession>A0A163E3S4</accession>
<dbReference type="PROSITE" id="PS50850">
    <property type="entry name" value="MFS"/>
    <property type="match status" value="1"/>
</dbReference>
<feature type="transmembrane region" description="Helical" evidence="6">
    <location>
        <begin position="139"/>
        <end position="164"/>
    </location>
</feature>
<feature type="transmembrane region" description="Helical" evidence="6">
    <location>
        <begin position="106"/>
        <end position="127"/>
    </location>
</feature>
<dbReference type="PANTHER" id="PTHR23523:SF2">
    <property type="entry name" value="2-NITROIMIDAZOLE TRANSPORTER"/>
    <property type="match status" value="1"/>
</dbReference>
<feature type="transmembrane region" description="Helical" evidence="6">
    <location>
        <begin position="51"/>
        <end position="70"/>
    </location>
</feature>
<dbReference type="STRING" id="59843.A3958_24875"/>
<dbReference type="PANTHER" id="PTHR23523">
    <property type="match status" value="1"/>
</dbReference>
<dbReference type="InterPro" id="IPR036259">
    <property type="entry name" value="MFS_trans_sf"/>
</dbReference>
<dbReference type="Gene3D" id="1.20.1250.20">
    <property type="entry name" value="MFS general substrate transporter like domains"/>
    <property type="match status" value="2"/>
</dbReference>
<dbReference type="AlphaFoldDB" id="A0A163E3S4"/>
<dbReference type="GO" id="GO:0022857">
    <property type="term" value="F:transmembrane transporter activity"/>
    <property type="evidence" value="ECO:0007669"/>
    <property type="project" value="InterPro"/>
</dbReference>
<keyword evidence="3 6" id="KW-0812">Transmembrane</keyword>
<comment type="subcellular location">
    <subcellularLocation>
        <location evidence="1">Cell membrane</location>
        <topology evidence="1">Multi-pass membrane protein</topology>
    </subcellularLocation>
</comment>
<evidence type="ECO:0000256" key="1">
    <source>
        <dbReference type="ARBA" id="ARBA00004651"/>
    </source>
</evidence>
<dbReference type="RefSeq" id="WP_063479970.1">
    <property type="nucleotide sequence ID" value="NZ_CP147845.1"/>
</dbReference>
<dbReference type="Proteomes" id="UP000076796">
    <property type="component" value="Unassembled WGS sequence"/>
</dbReference>
<feature type="transmembrane region" description="Helical" evidence="6">
    <location>
        <begin position="213"/>
        <end position="235"/>
    </location>
</feature>
<sequence>MTSRTSLEPTTSSTGRTWLIFAGIILIAINLRAAITSVGPLIGIIREDTGISSTMAGMLTTLPLLAFALLSPMAPAMAKKWGLETTLLLSMVVLTFGIGIRSISSPITLLLGTAFLGMAIAVGNVLLPSLVKRDFPRHIGLMTGTYSASMNLLAAIASGVSIPLATQAGLGWQGSLLIWASLSVLALIVWLIQRSSSDKTAEVRSTATKQQSVLRSPLAWYITLFMGLQSFTFYVNISWLPEILRSQGMDYSAAGWMLSILQFVSLPFSFIIPVLAGRNPNQRVLVTISSLSMLTGYAGLLSGMSSLNLLWVMLVGISGGTNFSLSLMFFTLRTKTAHEAAALSGMAQSLGYLLAAIGPMLIGFLHDATDGWKVPLMVLSAVVVVLFFFGFGAAKPGYTSASGESTPKMEKP</sequence>
<keyword evidence="9" id="KW-1185">Reference proteome</keyword>
<evidence type="ECO:0000256" key="2">
    <source>
        <dbReference type="ARBA" id="ARBA00022448"/>
    </source>
</evidence>
<dbReference type="OrthoDB" id="9797740at2"/>
<feature type="transmembrane region" description="Helical" evidence="6">
    <location>
        <begin position="342"/>
        <end position="362"/>
    </location>
</feature>
<feature type="transmembrane region" description="Helical" evidence="6">
    <location>
        <begin position="309"/>
        <end position="330"/>
    </location>
</feature>
<keyword evidence="2" id="KW-0813">Transport</keyword>
<feature type="transmembrane region" description="Helical" evidence="6">
    <location>
        <begin position="284"/>
        <end position="303"/>
    </location>
</feature>
<feature type="domain" description="Major facilitator superfamily (MFS) profile" evidence="7">
    <location>
        <begin position="16"/>
        <end position="398"/>
    </location>
</feature>
<evidence type="ECO:0000313" key="8">
    <source>
        <dbReference type="EMBL" id="KZS43587.1"/>
    </source>
</evidence>
<reference evidence="8" key="1">
    <citation type="journal article" date="2016" name="Genome Announc.">
        <title>Draft genomes of two strains of Paenibacillus glucanolyticus with capability to degrade lignocellulose.</title>
        <authorList>
            <person name="Mathews S.L."/>
            <person name="Pawlak J."/>
            <person name="Grunden A.M."/>
        </authorList>
    </citation>
    <scope>NUCLEOTIDE SEQUENCE [LARGE SCALE GENOMIC DNA]</scope>
    <source>
        <strain evidence="8">SLM1</strain>
    </source>
</reference>
<evidence type="ECO:0000256" key="3">
    <source>
        <dbReference type="ARBA" id="ARBA00022692"/>
    </source>
</evidence>
<feature type="transmembrane region" description="Helical" evidence="6">
    <location>
        <begin position="374"/>
        <end position="394"/>
    </location>
</feature>
<evidence type="ECO:0000256" key="4">
    <source>
        <dbReference type="ARBA" id="ARBA00022989"/>
    </source>
</evidence>
<dbReference type="EMBL" id="LWMH01000002">
    <property type="protein sequence ID" value="KZS43587.1"/>
    <property type="molecule type" value="Genomic_DNA"/>
</dbReference>
<comment type="caution">
    <text evidence="8">The sequence shown here is derived from an EMBL/GenBank/DDBJ whole genome shotgun (WGS) entry which is preliminary data.</text>
</comment>
<feature type="transmembrane region" description="Helical" evidence="6">
    <location>
        <begin position="82"/>
        <end position="100"/>
    </location>
</feature>
<dbReference type="Pfam" id="PF07690">
    <property type="entry name" value="MFS_1"/>
    <property type="match status" value="1"/>
</dbReference>
<dbReference type="InterPro" id="IPR020846">
    <property type="entry name" value="MFS_dom"/>
</dbReference>
<gene>
    <name evidence="8" type="ORF">AWU65_26145</name>
</gene>
<protein>
    <submittedName>
        <fullName evidence="8">Transporter</fullName>
    </submittedName>
</protein>
<organism evidence="8 9">
    <name type="scientific">Paenibacillus glucanolyticus</name>
    <dbReference type="NCBI Taxonomy" id="59843"/>
    <lineage>
        <taxon>Bacteria</taxon>
        <taxon>Bacillati</taxon>
        <taxon>Bacillota</taxon>
        <taxon>Bacilli</taxon>
        <taxon>Bacillales</taxon>
        <taxon>Paenibacillaceae</taxon>
        <taxon>Paenibacillus</taxon>
    </lineage>
</organism>
<feature type="transmembrane region" description="Helical" evidence="6">
    <location>
        <begin position="20"/>
        <end position="45"/>
    </location>
</feature>
<evidence type="ECO:0000313" key="9">
    <source>
        <dbReference type="Proteomes" id="UP000076796"/>
    </source>
</evidence>
<evidence type="ECO:0000256" key="5">
    <source>
        <dbReference type="ARBA" id="ARBA00023136"/>
    </source>
</evidence>